<protein>
    <recommendedName>
        <fullName evidence="2">3-hydroxyisobutyryl-CoA hydrolase</fullName>
        <shortName evidence="2">HIB-CoA hydrolase</shortName>
        <shortName evidence="2">HIBYL-CoA-H</shortName>
        <ecNumber evidence="2">3.1.2.4</ecNumber>
    </recommendedName>
    <alternativeName>
        <fullName evidence="2">3-hydroxyisobutyryl-coenzyme A hydrolase</fullName>
    </alternativeName>
</protein>
<dbReference type="Gene3D" id="3.90.226.10">
    <property type="entry name" value="2-enoyl-CoA Hydratase, Chain A, domain 1"/>
    <property type="match status" value="1"/>
</dbReference>
<dbReference type="PANTHER" id="PTHR43176:SF4">
    <property type="entry name" value="3-HYDROXYISOBUTYRYL-COA HYDROLASE-LIKE PROTEIN 1, MITOCHONDRIAL"/>
    <property type="match status" value="1"/>
</dbReference>
<dbReference type="RefSeq" id="XP_052113677.1">
    <property type="nucleotide sequence ID" value="XM_052257717.1"/>
</dbReference>
<sequence>MQRARSLLTRFNPIAYRYRYRFQSRTLCSSNEEVVVVEGNGYSRMAILNRPTALNALNTSMVATLSKLYRSWEDNPDVGFVTIKGSGRAFAAGGDIVAIYHFINRANMEACKEFFRTIYRFIYVIGTYMKPHIALLNGITMGGGAGISIPGTFRVATDKTIFATPEVLIGFHPDAGASFYLSHLPGHLGEYLALTGEKLNGVEMVTCGLATHYSLSARLPLIEEQLGKLVTDDPSVIETTLEQYGDLVQPDSSSVLQRIEIVDKCFCHDTVEEIVDSLVSFTSSVKFKYLQHSFMLEFHFFCFSLRSIREGRFQTLDQCLSREYHMTLQATSKQISGDFCEGIRARVVDKDFAPKWDPPTLEKVSQDMVDQYFSPLSEFEPGLGLPTKVREAFL</sequence>
<name>A0A9C6TGF7_ARADU</name>
<dbReference type="GO" id="GO:0006574">
    <property type="term" value="P:L-valine catabolic process"/>
    <property type="evidence" value="ECO:0007669"/>
    <property type="project" value="UniProtKB-UniRule"/>
</dbReference>
<comment type="similarity">
    <text evidence="2">Belongs to the enoyl-CoA hydratase/isomerase family.</text>
</comment>
<dbReference type="GO" id="GO:0003860">
    <property type="term" value="F:3-hydroxyisobutyryl-CoA hydrolase activity"/>
    <property type="evidence" value="ECO:0007669"/>
    <property type="project" value="UniProtKB-UniRule"/>
</dbReference>
<reference evidence="5" key="2">
    <citation type="submission" date="2025-08" db="UniProtKB">
        <authorList>
            <consortium name="RefSeq"/>
        </authorList>
    </citation>
    <scope>IDENTIFICATION</scope>
    <source>
        <tissue evidence="5">Whole plant</tissue>
    </source>
</reference>
<dbReference type="GeneID" id="107473251"/>
<dbReference type="PANTHER" id="PTHR43176">
    <property type="entry name" value="3-HYDROXYISOBUTYRYL-COA HYDROLASE-RELATED"/>
    <property type="match status" value="1"/>
</dbReference>
<comment type="catalytic activity">
    <reaction evidence="2">
        <text>3-hydroxy-2-methylpropanoyl-CoA + H2O = 3-hydroxy-2-methylpropanoate + CoA + H(+)</text>
        <dbReference type="Rhea" id="RHEA:20888"/>
        <dbReference type="ChEBI" id="CHEBI:11805"/>
        <dbReference type="ChEBI" id="CHEBI:15377"/>
        <dbReference type="ChEBI" id="CHEBI:15378"/>
        <dbReference type="ChEBI" id="CHEBI:57287"/>
        <dbReference type="ChEBI" id="CHEBI:57340"/>
        <dbReference type="EC" id="3.1.2.4"/>
    </reaction>
</comment>
<comment type="pathway">
    <text evidence="2">Amino-acid degradation; L-valine degradation.</text>
</comment>
<dbReference type="InterPro" id="IPR045004">
    <property type="entry name" value="ECH_dom"/>
</dbReference>
<evidence type="ECO:0000313" key="4">
    <source>
        <dbReference type="Proteomes" id="UP000515211"/>
    </source>
</evidence>
<evidence type="ECO:0000256" key="2">
    <source>
        <dbReference type="RuleBase" id="RU369070"/>
    </source>
</evidence>
<dbReference type="InterPro" id="IPR029045">
    <property type="entry name" value="ClpP/crotonase-like_dom_sf"/>
</dbReference>
<dbReference type="EC" id="3.1.2.4" evidence="2"/>
<dbReference type="NCBIfam" id="NF004127">
    <property type="entry name" value="PRK05617.1"/>
    <property type="match status" value="1"/>
</dbReference>
<dbReference type="FunFam" id="3.90.226.10:FF:000027">
    <property type="entry name" value="Probable 3-hydroxyisobutyryl-CoA hydrolase 2"/>
    <property type="match status" value="1"/>
</dbReference>
<evidence type="ECO:0000313" key="5">
    <source>
        <dbReference type="RefSeq" id="XP_052113677.1"/>
    </source>
</evidence>
<proteinExistence type="inferred from homology"/>
<dbReference type="AlphaFoldDB" id="A0A9C6TGF7"/>
<evidence type="ECO:0000259" key="3">
    <source>
        <dbReference type="Pfam" id="PF16113"/>
    </source>
</evidence>
<keyword evidence="1 2" id="KW-0378">Hydrolase</keyword>
<dbReference type="KEGG" id="adu:107473251"/>
<accession>A0A9C6TGF7</accession>
<dbReference type="CDD" id="cd06558">
    <property type="entry name" value="crotonase-like"/>
    <property type="match status" value="1"/>
</dbReference>
<dbReference type="SUPFAM" id="SSF52096">
    <property type="entry name" value="ClpP/crotonase"/>
    <property type="match status" value="1"/>
</dbReference>
<comment type="function">
    <text evidence="2">Hydrolyzes 3-hydroxyisobutyryl-CoA (HIBYL-CoA), a saline catabolite. Has high activity toward isobutyryl-CoA. Could be an isobutyryl-CoA dehydrogenase that functions in valine catabolism.</text>
</comment>
<dbReference type="Pfam" id="PF16113">
    <property type="entry name" value="ECH_2"/>
    <property type="match status" value="1"/>
</dbReference>
<reference evidence="4" key="1">
    <citation type="journal article" date="2016" name="Nat. Genet.">
        <title>The genome sequences of Arachis duranensis and Arachis ipaensis, the diploid ancestors of cultivated peanut.</title>
        <authorList>
            <person name="Bertioli D.J."/>
            <person name="Cannon S.B."/>
            <person name="Froenicke L."/>
            <person name="Huang G."/>
            <person name="Farmer A.D."/>
            <person name="Cannon E.K."/>
            <person name="Liu X."/>
            <person name="Gao D."/>
            <person name="Clevenger J."/>
            <person name="Dash S."/>
            <person name="Ren L."/>
            <person name="Moretzsohn M.C."/>
            <person name="Shirasawa K."/>
            <person name="Huang W."/>
            <person name="Vidigal B."/>
            <person name="Abernathy B."/>
            <person name="Chu Y."/>
            <person name="Niederhuth C.E."/>
            <person name="Umale P."/>
            <person name="Araujo A.C."/>
            <person name="Kozik A."/>
            <person name="Kim K.D."/>
            <person name="Burow M.D."/>
            <person name="Varshney R.K."/>
            <person name="Wang X."/>
            <person name="Zhang X."/>
            <person name="Barkley N."/>
            <person name="Guimaraes P.M."/>
            <person name="Isobe S."/>
            <person name="Guo B."/>
            <person name="Liao B."/>
            <person name="Stalker H.T."/>
            <person name="Schmitz R.J."/>
            <person name="Scheffler B.E."/>
            <person name="Leal-Bertioli S.C."/>
            <person name="Xun X."/>
            <person name="Jackson S.A."/>
            <person name="Michelmore R."/>
            <person name="Ozias-Akins P."/>
        </authorList>
    </citation>
    <scope>NUCLEOTIDE SEQUENCE [LARGE SCALE GENOMIC DNA]</scope>
    <source>
        <strain evidence="4">cv. V14167</strain>
    </source>
</reference>
<dbReference type="Proteomes" id="UP000515211">
    <property type="component" value="Chromosome 2"/>
</dbReference>
<organism evidence="4 5">
    <name type="scientific">Arachis duranensis</name>
    <name type="common">Wild peanut</name>
    <dbReference type="NCBI Taxonomy" id="130453"/>
    <lineage>
        <taxon>Eukaryota</taxon>
        <taxon>Viridiplantae</taxon>
        <taxon>Streptophyta</taxon>
        <taxon>Embryophyta</taxon>
        <taxon>Tracheophyta</taxon>
        <taxon>Spermatophyta</taxon>
        <taxon>Magnoliopsida</taxon>
        <taxon>eudicotyledons</taxon>
        <taxon>Gunneridae</taxon>
        <taxon>Pentapetalae</taxon>
        <taxon>rosids</taxon>
        <taxon>fabids</taxon>
        <taxon>Fabales</taxon>
        <taxon>Fabaceae</taxon>
        <taxon>Papilionoideae</taxon>
        <taxon>50 kb inversion clade</taxon>
        <taxon>dalbergioids sensu lato</taxon>
        <taxon>Dalbergieae</taxon>
        <taxon>Pterocarpus clade</taxon>
        <taxon>Arachis</taxon>
    </lineage>
</organism>
<evidence type="ECO:0000256" key="1">
    <source>
        <dbReference type="ARBA" id="ARBA00022801"/>
    </source>
</evidence>
<feature type="domain" description="Enoyl-CoA hydratase/isomerase" evidence="3">
    <location>
        <begin position="44"/>
        <end position="373"/>
    </location>
</feature>
<keyword evidence="4" id="KW-1185">Reference proteome</keyword>
<dbReference type="InterPro" id="IPR032259">
    <property type="entry name" value="HIBYL-CoA-H"/>
</dbReference>
<gene>
    <name evidence="5" type="primary">LOC107473251</name>
</gene>